<organism evidence="4 5">
    <name type="scientific">Pseudoalteromonas marina</name>
    <dbReference type="NCBI Taxonomy" id="267375"/>
    <lineage>
        <taxon>Bacteria</taxon>
        <taxon>Pseudomonadati</taxon>
        <taxon>Pseudomonadota</taxon>
        <taxon>Gammaproteobacteria</taxon>
        <taxon>Alteromonadales</taxon>
        <taxon>Pseudoalteromonadaceae</taxon>
        <taxon>Pseudoalteromonas</taxon>
    </lineage>
</organism>
<dbReference type="InterPro" id="IPR015424">
    <property type="entry name" value="PyrdxlP-dep_Trfase"/>
</dbReference>
<name>A0ABT9F9A5_9GAMM</name>
<comment type="cofactor">
    <cofactor evidence="1">
        <name>pyridoxal 5'-phosphate</name>
        <dbReference type="ChEBI" id="CHEBI:597326"/>
    </cofactor>
</comment>
<dbReference type="InterPro" id="IPR005814">
    <property type="entry name" value="Aminotrans_3"/>
</dbReference>
<dbReference type="GO" id="GO:0008483">
    <property type="term" value="F:transaminase activity"/>
    <property type="evidence" value="ECO:0007669"/>
    <property type="project" value="UniProtKB-KW"/>
</dbReference>
<evidence type="ECO:0000313" key="4">
    <source>
        <dbReference type="EMBL" id="MDP2563363.1"/>
    </source>
</evidence>
<keyword evidence="4" id="KW-0032">Aminotransferase</keyword>
<evidence type="ECO:0000256" key="1">
    <source>
        <dbReference type="ARBA" id="ARBA00001933"/>
    </source>
</evidence>
<dbReference type="Proteomes" id="UP001177212">
    <property type="component" value="Unassembled WGS sequence"/>
</dbReference>
<dbReference type="InterPro" id="IPR015421">
    <property type="entry name" value="PyrdxlP-dep_Trfase_major"/>
</dbReference>
<dbReference type="InterPro" id="IPR015422">
    <property type="entry name" value="PyrdxlP-dep_Trfase_small"/>
</dbReference>
<dbReference type="EMBL" id="JAUYVT010000001">
    <property type="protein sequence ID" value="MDP2563363.1"/>
    <property type="molecule type" value="Genomic_DNA"/>
</dbReference>
<keyword evidence="4" id="KW-0808">Transferase</keyword>
<keyword evidence="2 3" id="KW-0663">Pyridoxal phosphate</keyword>
<dbReference type="PANTHER" id="PTHR43713">
    <property type="entry name" value="GLUTAMATE-1-SEMIALDEHYDE 2,1-AMINOMUTASE"/>
    <property type="match status" value="1"/>
</dbReference>
<accession>A0ABT9F9A5</accession>
<evidence type="ECO:0000256" key="3">
    <source>
        <dbReference type="RuleBase" id="RU003560"/>
    </source>
</evidence>
<evidence type="ECO:0000313" key="5">
    <source>
        <dbReference type="Proteomes" id="UP001177212"/>
    </source>
</evidence>
<dbReference type="RefSeq" id="WP_305470936.1">
    <property type="nucleotide sequence ID" value="NZ_JAUYVT010000001.1"/>
</dbReference>
<proteinExistence type="inferred from homology"/>
<dbReference type="Gene3D" id="3.90.1150.10">
    <property type="entry name" value="Aspartate Aminotransferase, domain 1"/>
    <property type="match status" value="1"/>
</dbReference>
<keyword evidence="5" id="KW-1185">Reference proteome</keyword>
<comment type="similarity">
    <text evidence="3">Belongs to the class-III pyridoxal-phosphate-dependent aminotransferase family.</text>
</comment>
<evidence type="ECO:0000256" key="2">
    <source>
        <dbReference type="ARBA" id="ARBA00022898"/>
    </source>
</evidence>
<dbReference type="PANTHER" id="PTHR43713:SF3">
    <property type="entry name" value="GLUTAMATE-1-SEMIALDEHYDE 2,1-AMINOMUTASE 1, CHLOROPLASTIC-RELATED"/>
    <property type="match status" value="1"/>
</dbReference>
<sequence>MSSKSNSGAELWQKAKKIIPGGNQLLSKRAEMFLPDQWPAYYKKSKGCEVWDLDDNHYYDFSIMGIGTSSLGYANDEINDAVISSISNGSMSSLNCHEEVELAEKLIEIHPWAGAVRFTRTGGESCALAVRIARAYSKKDVVAFCGYHGWHDWYLATNITDAENLDEQLLPGLRPAGVPKQLQNTVVPFKEGDIDGFKAIIDAHGDNLGVVMMEVFRHGLPDIAFLQAVKDLAIEHNIVVIFDEISSGFRLNTGASHLLTSIEPDICVLGKALGNGHPIGAIIGRSEVMDAAQQSFISSSYWTERVGFTAALKTLEIFQRDDIPKRLNETGARLKSRIEEVVTQTGFNLKIIGIDSVPIFIFPGDHALALKTLFTQEMLRRGFLASNVIYLSIAHTDQLCDKYIDAMREVFYFLQASLDSNVDIESLINGPVCHSGFQRLN</sequence>
<dbReference type="SUPFAM" id="SSF53383">
    <property type="entry name" value="PLP-dependent transferases"/>
    <property type="match status" value="1"/>
</dbReference>
<gene>
    <name evidence="4" type="ORF">Q8W34_01860</name>
</gene>
<dbReference type="Gene3D" id="3.40.640.10">
    <property type="entry name" value="Type I PLP-dependent aspartate aminotransferase-like (Major domain)"/>
    <property type="match status" value="1"/>
</dbReference>
<protein>
    <submittedName>
        <fullName evidence="4">Aminotransferase class III-fold pyridoxal phosphate-dependent enzyme</fullName>
    </submittedName>
</protein>
<reference evidence="4" key="1">
    <citation type="submission" date="2023-07" db="EMBL/GenBank/DDBJ databases">
        <title>Genome content predicts the carbon catabolic preferences of heterotrophic bacteria.</title>
        <authorList>
            <person name="Gralka M."/>
        </authorList>
    </citation>
    <scope>NUCLEOTIDE SEQUENCE</scope>
    <source>
        <strain evidence="4">4G09</strain>
    </source>
</reference>
<dbReference type="Pfam" id="PF00202">
    <property type="entry name" value="Aminotran_3"/>
    <property type="match status" value="1"/>
</dbReference>
<comment type="caution">
    <text evidence="4">The sequence shown here is derived from an EMBL/GenBank/DDBJ whole genome shotgun (WGS) entry which is preliminary data.</text>
</comment>